<dbReference type="KEGG" id="swi:Swit_4766"/>
<dbReference type="Proteomes" id="UP000001989">
    <property type="component" value="Chromosome"/>
</dbReference>
<organism evidence="1 2">
    <name type="scientific">Rhizorhabdus wittichii (strain DSM 6014 / CCUG 31198 / JCM 15750 / NBRC 105917 / EY 4224 / RW1)</name>
    <name type="common">Sphingomonas wittichii</name>
    <dbReference type="NCBI Taxonomy" id="392499"/>
    <lineage>
        <taxon>Bacteria</taxon>
        <taxon>Pseudomonadati</taxon>
        <taxon>Pseudomonadota</taxon>
        <taxon>Alphaproteobacteria</taxon>
        <taxon>Sphingomonadales</taxon>
        <taxon>Sphingomonadaceae</taxon>
        <taxon>Rhizorhabdus</taxon>
    </lineage>
</organism>
<reference evidence="1 2" key="1">
    <citation type="journal article" date="2010" name="J. Bacteriol.">
        <title>Genome sequence of the dioxin-mineralizing bacterium Sphingomonas wittichii RW1.</title>
        <authorList>
            <person name="Miller T.R."/>
            <person name="Delcher A.L."/>
            <person name="Salzberg S.L."/>
            <person name="Saunders E."/>
            <person name="Detter J.C."/>
            <person name="Halden R.U."/>
        </authorList>
    </citation>
    <scope>NUCLEOTIDE SEQUENCE [LARGE SCALE GENOMIC DNA]</scope>
    <source>
        <strain evidence="2">DSM 6014 / CCUG 31198 / JCM 15750 / NBRC 105917 / EY 4224 / RW1</strain>
    </source>
</reference>
<evidence type="ECO:0000313" key="2">
    <source>
        <dbReference type="Proteomes" id="UP000001989"/>
    </source>
</evidence>
<dbReference type="AlphaFoldDB" id="A0A9J9LGF0"/>
<sequence>MAAGAAIGGALAGADQPVADAVRIVVRANRDVARLTVDVAPGGRAVAQEEEAVRRRIIAQGEGAGRADARLEMEQALAVGAGIGCHGRPTRL</sequence>
<protein>
    <submittedName>
        <fullName evidence="1">Uncharacterized protein</fullName>
    </submittedName>
</protein>
<name>A0A9J9LGF0_RHIWR</name>
<keyword evidence="2" id="KW-1185">Reference proteome</keyword>
<accession>A0A9J9LGF0</accession>
<gene>
    <name evidence="1" type="ordered locus">Swit_4766</name>
</gene>
<dbReference type="EMBL" id="CP000699">
    <property type="protein sequence ID" value="ABQ71103.1"/>
    <property type="molecule type" value="Genomic_DNA"/>
</dbReference>
<proteinExistence type="predicted"/>
<evidence type="ECO:0000313" key="1">
    <source>
        <dbReference type="EMBL" id="ABQ71103.1"/>
    </source>
</evidence>